<reference evidence="2" key="2">
    <citation type="submission" date="2020-09" db="EMBL/GenBank/DDBJ databases">
        <authorList>
            <person name="Sun Q."/>
            <person name="Kim S."/>
        </authorList>
    </citation>
    <scope>NUCLEOTIDE SEQUENCE</scope>
    <source>
        <strain evidence="2">KCTC 42590</strain>
    </source>
</reference>
<dbReference type="Proteomes" id="UP000630923">
    <property type="component" value="Unassembled WGS sequence"/>
</dbReference>
<dbReference type="SUPFAM" id="SSF51182">
    <property type="entry name" value="RmlC-like cupins"/>
    <property type="match status" value="1"/>
</dbReference>
<comment type="caution">
    <text evidence="2">The sequence shown here is derived from an EMBL/GenBank/DDBJ whole genome shotgun (WGS) entry which is preliminary data.</text>
</comment>
<dbReference type="RefSeq" id="WP_191252276.1">
    <property type="nucleotide sequence ID" value="NZ_BNCI01000002.1"/>
</dbReference>
<proteinExistence type="predicted"/>
<sequence length="146" mass="16388">MEMDEVIRTLNLAPHPEGGYYRRTHLVESPDQDRGLMSSIYYLLPSGLRNAWHLIDVHELWVWCGGAPMEIAIRKAPALPNESVIIGPDLDAGQEPQFMIPADYWQIARSVGDWSLVTCVVSPEFKFSGHILADGDWDTGPLDIKT</sequence>
<evidence type="ECO:0000259" key="1">
    <source>
        <dbReference type="Pfam" id="PF06172"/>
    </source>
</evidence>
<protein>
    <submittedName>
        <fullName evidence="2">Cupin</fullName>
    </submittedName>
</protein>
<reference evidence="2" key="1">
    <citation type="journal article" date="2014" name="Int. J. Syst. Evol. Microbiol.">
        <title>Complete genome sequence of Corynebacterium casei LMG S-19264T (=DSM 44701T), isolated from a smear-ripened cheese.</title>
        <authorList>
            <consortium name="US DOE Joint Genome Institute (JGI-PGF)"/>
            <person name="Walter F."/>
            <person name="Albersmeier A."/>
            <person name="Kalinowski J."/>
            <person name="Ruckert C."/>
        </authorList>
    </citation>
    <scope>NUCLEOTIDE SEQUENCE</scope>
    <source>
        <strain evidence="2">KCTC 42590</strain>
    </source>
</reference>
<evidence type="ECO:0000313" key="3">
    <source>
        <dbReference type="Proteomes" id="UP000630923"/>
    </source>
</evidence>
<dbReference type="CDD" id="cd06121">
    <property type="entry name" value="cupin_YML079wp"/>
    <property type="match status" value="1"/>
</dbReference>
<organism evidence="2 3">
    <name type="scientific">Kordiimonas sediminis</name>
    <dbReference type="NCBI Taxonomy" id="1735581"/>
    <lineage>
        <taxon>Bacteria</taxon>
        <taxon>Pseudomonadati</taxon>
        <taxon>Pseudomonadota</taxon>
        <taxon>Alphaproteobacteria</taxon>
        <taxon>Kordiimonadales</taxon>
        <taxon>Kordiimonadaceae</taxon>
        <taxon>Kordiimonas</taxon>
    </lineage>
</organism>
<dbReference type="PANTHER" id="PTHR33387">
    <property type="entry name" value="RMLC-LIKE JELLY ROLL FOLD PROTEIN"/>
    <property type="match status" value="1"/>
</dbReference>
<evidence type="ECO:0000313" key="2">
    <source>
        <dbReference type="EMBL" id="GHF24348.1"/>
    </source>
</evidence>
<keyword evidence="3" id="KW-1185">Reference proteome</keyword>
<gene>
    <name evidence="2" type="ORF">GCM10017044_18720</name>
</gene>
<dbReference type="PANTHER" id="PTHR33387:SF3">
    <property type="entry name" value="DUF985 DOMAIN-CONTAINING PROTEIN"/>
    <property type="match status" value="1"/>
</dbReference>
<dbReference type="Pfam" id="PF06172">
    <property type="entry name" value="Cupin_5"/>
    <property type="match status" value="1"/>
</dbReference>
<dbReference type="InterPro" id="IPR014710">
    <property type="entry name" value="RmlC-like_jellyroll"/>
</dbReference>
<name>A0A919AU64_9PROT</name>
<accession>A0A919AU64</accession>
<dbReference type="Gene3D" id="2.60.120.10">
    <property type="entry name" value="Jelly Rolls"/>
    <property type="match status" value="1"/>
</dbReference>
<dbReference type="InterPro" id="IPR011051">
    <property type="entry name" value="RmlC_Cupin_sf"/>
</dbReference>
<dbReference type="InterPro" id="IPR039935">
    <property type="entry name" value="YML079W-like"/>
</dbReference>
<dbReference type="EMBL" id="BNCI01000002">
    <property type="protein sequence ID" value="GHF24348.1"/>
    <property type="molecule type" value="Genomic_DNA"/>
</dbReference>
<dbReference type="AlphaFoldDB" id="A0A919AU64"/>
<feature type="domain" description="DUF985" evidence="1">
    <location>
        <begin position="5"/>
        <end position="132"/>
    </location>
</feature>
<dbReference type="InterPro" id="IPR009327">
    <property type="entry name" value="Cupin_DUF985"/>
</dbReference>